<feature type="coiled-coil region" evidence="2">
    <location>
        <begin position="32"/>
        <end position="124"/>
    </location>
</feature>
<evidence type="ECO:0000256" key="1">
    <source>
        <dbReference type="ARBA" id="ARBA00043985"/>
    </source>
</evidence>
<dbReference type="RefSeq" id="WP_101175568.1">
    <property type="nucleotide sequence ID" value="NZ_PISE01000007.1"/>
</dbReference>
<evidence type="ECO:0000256" key="2">
    <source>
        <dbReference type="SAM" id="Coils"/>
    </source>
</evidence>
<evidence type="ECO:0000313" key="3">
    <source>
        <dbReference type="EMBL" id="PKG25081.1"/>
    </source>
</evidence>
<dbReference type="InterPro" id="IPR007157">
    <property type="entry name" value="PspA_VIPP1"/>
</dbReference>
<keyword evidence="4" id="KW-1185">Reference proteome</keyword>
<comment type="similarity">
    <text evidence="1">Belongs to the PspA/Vipp/IM30 family.</text>
</comment>
<sequence length="215" mass="25876">MNNFFNRIKNTVLADMNEILDKKENKNPIGLLNQYLRDCEKETEKVKQLVERQLKLKEEFQKELKQAEEIAEKRKQQAVIAEKAGEEELKQFALVEYTHYSNRAERLRESLAITEKQQNELEIKYMEMTHKLKDMHIRRLELMGKENITRAHTRMEKVLDEKKMEEYTKSSFHDIEKFIETIEQNINTSYYKYTMDEKIAELENKMKKEENSLSS</sequence>
<organism evidence="3 4">
    <name type="scientific">Niallia nealsonii</name>
    <dbReference type="NCBI Taxonomy" id="115979"/>
    <lineage>
        <taxon>Bacteria</taxon>
        <taxon>Bacillati</taxon>
        <taxon>Bacillota</taxon>
        <taxon>Bacilli</taxon>
        <taxon>Bacillales</taxon>
        <taxon>Bacillaceae</taxon>
        <taxon>Niallia</taxon>
    </lineage>
</organism>
<evidence type="ECO:0000313" key="4">
    <source>
        <dbReference type="Proteomes" id="UP000233375"/>
    </source>
</evidence>
<gene>
    <name evidence="3" type="ORF">CWS01_03000</name>
</gene>
<dbReference type="PANTHER" id="PTHR31088">
    <property type="entry name" value="MEMBRANE-ASSOCIATED PROTEIN VIPP1, CHLOROPLASTIC"/>
    <property type="match status" value="1"/>
</dbReference>
<dbReference type="Proteomes" id="UP000233375">
    <property type="component" value="Unassembled WGS sequence"/>
</dbReference>
<comment type="caution">
    <text evidence="3">The sequence shown here is derived from an EMBL/GenBank/DDBJ whole genome shotgun (WGS) entry which is preliminary data.</text>
</comment>
<accession>A0A2N0Z6D2</accession>
<name>A0A2N0Z6D2_9BACI</name>
<dbReference type="AlphaFoldDB" id="A0A2N0Z6D2"/>
<protein>
    <submittedName>
        <fullName evidence="3">Modulator protein</fullName>
    </submittedName>
</protein>
<proteinExistence type="inferred from homology"/>
<dbReference type="PANTHER" id="PTHR31088:SF6">
    <property type="entry name" value="PHAGE SHOCK PROTEIN A"/>
    <property type="match status" value="1"/>
</dbReference>
<dbReference type="EMBL" id="PISE01000007">
    <property type="protein sequence ID" value="PKG25081.1"/>
    <property type="molecule type" value="Genomic_DNA"/>
</dbReference>
<keyword evidence="2" id="KW-0175">Coiled coil</keyword>
<dbReference type="OrthoDB" id="2366053at2"/>
<reference evidence="3 4" key="1">
    <citation type="journal article" date="2003" name="Int. J. Syst. Evol. Microbiol.">
        <title>Bacillus nealsonii sp. nov., isolated from a spacecraft-assembly facility, whose spores are gamma-radiation resistant.</title>
        <authorList>
            <person name="Venkateswaran K."/>
            <person name="Kempf M."/>
            <person name="Chen F."/>
            <person name="Satomi M."/>
            <person name="Nicholson W."/>
            <person name="Kern R."/>
        </authorList>
    </citation>
    <scope>NUCLEOTIDE SEQUENCE [LARGE SCALE GENOMIC DNA]</scope>
    <source>
        <strain evidence="3 4">FO-92</strain>
    </source>
</reference>
<dbReference type="Pfam" id="PF04012">
    <property type="entry name" value="PspA_IM30"/>
    <property type="match status" value="1"/>
</dbReference>